<dbReference type="PROSITE" id="PS51900">
    <property type="entry name" value="CB"/>
    <property type="match status" value="1"/>
</dbReference>
<dbReference type="Gene3D" id="1.10.443.10">
    <property type="entry name" value="Intergrase catalytic core"/>
    <property type="match status" value="1"/>
</dbReference>
<sequence>MPVYKDKERGTYYFITRVNGKQIKRRGFKSSGEAKRAEAQAILDADELDLEDPTFEFMANEYLDWYKKRRKESSYNKISGITNNHLIPFFGKKKLNNIKNRDITKFHDKLIDDKKAVASMKIIHVVLSAIFNYAIKQEYTTKNPARIVGNVEGKPKKHMDYWILDEFKKFINEVDEFIYYVFFMTLYYSGMRKGEALALTWGDVDFDNNNINVDKTNYNLKVTSTKNEVVRKIEMPKFVMRLLSQLNAQCETEPKLTYNVFGEFHKPLPTSTIDRRLAKYIKASGVKTIRIHDFRHSHASYLINKGVIISVISKRLGHTNVATTLNTYSHLYPSTESEAVKDMENDFMTAEIIEFKAK</sequence>
<dbReference type="EMBL" id="PIOC01000019">
    <property type="protein sequence ID" value="RDW17596.1"/>
    <property type="molecule type" value="Genomic_DNA"/>
</dbReference>
<protein>
    <submittedName>
        <fullName evidence="8">Site-specific integrase</fullName>
    </submittedName>
</protein>
<feature type="domain" description="Core-binding (CB)" evidence="7">
    <location>
        <begin position="53"/>
        <end position="135"/>
    </location>
</feature>
<comment type="caution">
    <text evidence="8">The sequence shown here is derived from an EMBL/GenBank/DDBJ whole genome shotgun (WGS) entry which is preliminary data.</text>
</comment>
<dbReference type="Proteomes" id="UP000257143">
    <property type="component" value="Unassembled WGS sequence"/>
</dbReference>
<dbReference type="InterPro" id="IPR011010">
    <property type="entry name" value="DNA_brk_join_enz"/>
</dbReference>
<keyword evidence="4" id="KW-0233">DNA recombination</keyword>
<gene>
    <name evidence="8" type="ORF">CWR48_13850</name>
</gene>
<dbReference type="PANTHER" id="PTHR30349">
    <property type="entry name" value="PHAGE INTEGRASE-RELATED"/>
    <property type="match status" value="1"/>
</dbReference>
<dbReference type="GO" id="GO:0006310">
    <property type="term" value="P:DNA recombination"/>
    <property type="evidence" value="ECO:0007669"/>
    <property type="project" value="UniProtKB-KW"/>
</dbReference>
<name>A0A3D8PNB6_9BACI</name>
<dbReference type="Gene3D" id="1.10.150.130">
    <property type="match status" value="1"/>
</dbReference>
<dbReference type="InterPro" id="IPR004107">
    <property type="entry name" value="Integrase_SAM-like_N"/>
</dbReference>
<evidence type="ECO:0000256" key="5">
    <source>
        <dbReference type="PROSITE-ProRule" id="PRU01248"/>
    </source>
</evidence>
<dbReference type="InterPro" id="IPR013762">
    <property type="entry name" value="Integrase-like_cat_sf"/>
</dbReference>
<dbReference type="PROSITE" id="PS51898">
    <property type="entry name" value="TYR_RECOMBINASE"/>
    <property type="match status" value="1"/>
</dbReference>
<dbReference type="SUPFAM" id="SSF56349">
    <property type="entry name" value="DNA breaking-rejoining enzymes"/>
    <property type="match status" value="1"/>
</dbReference>
<evidence type="ECO:0000259" key="6">
    <source>
        <dbReference type="PROSITE" id="PS51898"/>
    </source>
</evidence>
<dbReference type="InterPro" id="IPR028259">
    <property type="entry name" value="AP2-like_int_N"/>
</dbReference>
<dbReference type="RefSeq" id="WP_115773844.1">
    <property type="nucleotide sequence ID" value="NZ_PIOC01000019.1"/>
</dbReference>
<dbReference type="Pfam" id="PF00589">
    <property type="entry name" value="Phage_integrase"/>
    <property type="match status" value="1"/>
</dbReference>
<dbReference type="GO" id="GO:0003677">
    <property type="term" value="F:DNA binding"/>
    <property type="evidence" value="ECO:0007669"/>
    <property type="project" value="UniProtKB-UniRule"/>
</dbReference>
<feature type="domain" description="Tyr recombinase" evidence="6">
    <location>
        <begin position="157"/>
        <end position="341"/>
    </location>
</feature>
<organism evidence="8 9">
    <name type="scientific">Oceanobacillus arenosus</name>
    <dbReference type="NCBI Taxonomy" id="1229153"/>
    <lineage>
        <taxon>Bacteria</taxon>
        <taxon>Bacillati</taxon>
        <taxon>Bacillota</taxon>
        <taxon>Bacilli</taxon>
        <taxon>Bacillales</taxon>
        <taxon>Bacillaceae</taxon>
        <taxon>Oceanobacillus</taxon>
    </lineage>
</organism>
<evidence type="ECO:0000256" key="3">
    <source>
        <dbReference type="ARBA" id="ARBA00023125"/>
    </source>
</evidence>
<dbReference type="InterPro" id="IPR002104">
    <property type="entry name" value="Integrase_catalytic"/>
</dbReference>
<reference evidence="9" key="1">
    <citation type="submission" date="2017-11" db="EMBL/GenBank/DDBJ databases">
        <authorList>
            <person name="Zhu W."/>
        </authorList>
    </citation>
    <scope>NUCLEOTIDE SEQUENCE [LARGE SCALE GENOMIC DNA]</scope>
    <source>
        <strain evidence="9">CAU 1183</strain>
    </source>
</reference>
<proteinExistence type="inferred from homology"/>
<evidence type="ECO:0000313" key="8">
    <source>
        <dbReference type="EMBL" id="RDW17596.1"/>
    </source>
</evidence>
<evidence type="ECO:0000256" key="1">
    <source>
        <dbReference type="ARBA" id="ARBA00008857"/>
    </source>
</evidence>
<keyword evidence="9" id="KW-1185">Reference proteome</keyword>
<evidence type="ECO:0000313" key="9">
    <source>
        <dbReference type="Proteomes" id="UP000257143"/>
    </source>
</evidence>
<dbReference type="InterPro" id="IPR044068">
    <property type="entry name" value="CB"/>
</dbReference>
<keyword evidence="2" id="KW-0229">DNA integration</keyword>
<accession>A0A3D8PNB6</accession>
<keyword evidence="3 5" id="KW-0238">DNA-binding</keyword>
<evidence type="ECO:0000256" key="2">
    <source>
        <dbReference type="ARBA" id="ARBA00022908"/>
    </source>
</evidence>
<dbReference type="PANTHER" id="PTHR30349:SF64">
    <property type="entry name" value="PROPHAGE INTEGRASE INTD-RELATED"/>
    <property type="match status" value="1"/>
</dbReference>
<dbReference type="Pfam" id="PF14659">
    <property type="entry name" value="Phage_int_SAM_3"/>
    <property type="match status" value="1"/>
</dbReference>
<dbReference type="CDD" id="cd01189">
    <property type="entry name" value="INT_ICEBs1_C_like"/>
    <property type="match status" value="1"/>
</dbReference>
<dbReference type="InterPro" id="IPR010998">
    <property type="entry name" value="Integrase_recombinase_N"/>
</dbReference>
<evidence type="ECO:0000259" key="7">
    <source>
        <dbReference type="PROSITE" id="PS51900"/>
    </source>
</evidence>
<dbReference type="OrthoDB" id="9803188at2"/>
<dbReference type="GO" id="GO:0015074">
    <property type="term" value="P:DNA integration"/>
    <property type="evidence" value="ECO:0007669"/>
    <property type="project" value="UniProtKB-KW"/>
</dbReference>
<comment type="similarity">
    <text evidence="1">Belongs to the 'phage' integrase family.</text>
</comment>
<dbReference type="AlphaFoldDB" id="A0A3D8PNB6"/>
<evidence type="ECO:0000256" key="4">
    <source>
        <dbReference type="ARBA" id="ARBA00023172"/>
    </source>
</evidence>
<dbReference type="Pfam" id="PF14657">
    <property type="entry name" value="Arm-DNA-bind_4"/>
    <property type="match status" value="1"/>
</dbReference>
<dbReference type="InterPro" id="IPR050090">
    <property type="entry name" value="Tyrosine_recombinase_XerCD"/>
</dbReference>